<dbReference type="InterPro" id="IPR014001">
    <property type="entry name" value="Helicase_ATP-bd"/>
</dbReference>
<dbReference type="Gene3D" id="1.10.10.10">
    <property type="entry name" value="Winged helix-like DNA-binding domain superfamily/Winged helix DNA-binding domain"/>
    <property type="match status" value="1"/>
</dbReference>
<evidence type="ECO:0000256" key="7">
    <source>
        <dbReference type="ARBA" id="ARBA00034617"/>
    </source>
</evidence>
<evidence type="ECO:0000259" key="12">
    <source>
        <dbReference type="PROSITE" id="PS51194"/>
    </source>
</evidence>
<dbReference type="InterPro" id="IPR032284">
    <property type="entry name" value="RecQ_Zn-bd"/>
</dbReference>
<dbReference type="EC" id="5.6.2.4" evidence="8"/>
<evidence type="ECO:0000313" key="14">
    <source>
        <dbReference type="Proteomes" id="UP001163046"/>
    </source>
</evidence>
<evidence type="ECO:0000256" key="2">
    <source>
        <dbReference type="ARBA" id="ARBA00022741"/>
    </source>
</evidence>
<comment type="catalytic activity">
    <reaction evidence="7">
        <text>Couples ATP hydrolysis with the unwinding of duplex DNA by translocating in the 3'-5' direction.</text>
        <dbReference type="EC" id="5.6.2.4"/>
    </reaction>
</comment>
<protein>
    <recommendedName>
        <fullName evidence="8">DNA 3'-5' helicase</fullName>
        <ecNumber evidence="8">5.6.2.4</ecNumber>
    </recommendedName>
    <alternativeName>
        <fullName evidence="9">DNA 3'-5' helicase BLM</fullName>
    </alternativeName>
</protein>
<dbReference type="GO" id="GO:0005524">
    <property type="term" value="F:ATP binding"/>
    <property type="evidence" value="ECO:0007669"/>
    <property type="project" value="UniProtKB-KW"/>
</dbReference>
<evidence type="ECO:0000256" key="8">
    <source>
        <dbReference type="ARBA" id="ARBA00034808"/>
    </source>
</evidence>
<dbReference type="GO" id="GO:0003677">
    <property type="term" value="F:DNA binding"/>
    <property type="evidence" value="ECO:0007669"/>
    <property type="project" value="UniProtKB-KW"/>
</dbReference>
<dbReference type="GO" id="GO:0005737">
    <property type="term" value="C:cytoplasm"/>
    <property type="evidence" value="ECO:0007669"/>
    <property type="project" value="TreeGrafter"/>
</dbReference>
<evidence type="ECO:0000256" key="4">
    <source>
        <dbReference type="ARBA" id="ARBA00023125"/>
    </source>
</evidence>
<keyword evidence="4" id="KW-0238">DNA-binding</keyword>
<accession>A0A9X0D6P8</accession>
<comment type="caution">
    <text evidence="13">The sequence shown here is derived from an EMBL/GenBank/DDBJ whole genome shotgun (WGS) entry which is preliminary data.</text>
</comment>
<dbReference type="GO" id="GO:0016787">
    <property type="term" value="F:hydrolase activity"/>
    <property type="evidence" value="ECO:0007669"/>
    <property type="project" value="UniProtKB-KW"/>
</dbReference>
<dbReference type="CDD" id="cd17920">
    <property type="entry name" value="DEXHc_RecQ"/>
    <property type="match status" value="1"/>
</dbReference>
<keyword evidence="6" id="KW-0539">Nucleus</keyword>
<feature type="transmembrane region" description="Helical" evidence="10">
    <location>
        <begin position="256"/>
        <end position="278"/>
    </location>
</feature>
<keyword evidence="14" id="KW-1185">Reference proteome</keyword>
<reference evidence="13" key="1">
    <citation type="submission" date="2023-01" db="EMBL/GenBank/DDBJ databases">
        <title>Genome assembly of the deep-sea coral Lophelia pertusa.</title>
        <authorList>
            <person name="Herrera S."/>
            <person name="Cordes E."/>
        </authorList>
    </citation>
    <scope>NUCLEOTIDE SEQUENCE</scope>
    <source>
        <strain evidence="13">USNM1676648</strain>
        <tissue evidence="13">Polyp</tissue>
    </source>
</reference>
<comment type="similarity">
    <text evidence="1">Belongs to the helicase family. RecQ subfamily.</text>
</comment>
<dbReference type="Proteomes" id="UP001163046">
    <property type="component" value="Unassembled WGS sequence"/>
</dbReference>
<dbReference type="GO" id="GO:0005694">
    <property type="term" value="C:chromosome"/>
    <property type="evidence" value="ECO:0007669"/>
    <property type="project" value="TreeGrafter"/>
</dbReference>
<keyword evidence="2" id="KW-0547">Nucleotide-binding</keyword>
<dbReference type="InterPro" id="IPR011545">
    <property type="entry name" value="DEAD/DEAH_box_helicase_dom"/>
</dbReference>
<keyword evidence="3" id="KW-0067">ATP-binding</keyword>
<dbReference type="PROSITE" id="PS51194">
    <property type="entry name" value="HELICASE_CTER"/>
    <property type="match status" value="1"/>
</dbReference>
<evidence type="ECO:0000313" key="13">
    <source>
        <dbReference type="EMBL" id="KAJ7389457.1"/>
    </source>
</evidence>
<keyword evidence="5" id="KW-0413">Isomerase</keyword>
<proteinExistence type="inferred from homology"/>
<feature type="domain" description="Helicase ATP-binding" evidence="11">
    <location>
        <begin position="235"/>
        <end position="373"/>
    </location>
</feature>
<dbReference type="PROSITE" id="PS51192">
    <property type="entry name" value="HELICASE_ATP_BIND_1"/>
    <property type="match status" value="1"/>
</dbReference>
<dbReference type="GO" id="GO:0005634">
    <property type="term" value="C:nucleus"/>
    <property type="evidence" value="ECO:0007669"/>
    <property type="project" value="TreeGrafter"/>
</dbReference>
<dbReference type="PANTHER" id="PTHR13710">
    <property type="entry name" value="DNA HELICASE RECQ FAMILY MEMBER"/>
    <property type="match status" value="1"/>
</dbReference>
<keyword evidence="10" id="KW-1133">Transmembrane helix</keyword>
<dbReference type="Pfam" id="PF00270">
    <property type="entry name" value="DEAD"/>
    <property type="match status" value="1"/>
</dbReference>
<evidence type="ECO:0000256" key="9">
    <source>
        <dbReference type="ARBA" id="ARBA00044542"/>
    </source>
</evidence>
<dbReference type="SUPFAM" id="SSF46785">
    <property type="entry name" value="Winged helix' DNA-binding domain"/>
    <property type="match status" value="1"/>
</dbReference>
<dbReference type="Pfam" id="PF09382">
    <property type="entry name" value="RQC"/>
    <property type="match status" value="1"/>
</dbReference>
<dbReference type="InterPro" id="IPR001650">
    <property type="entry name" value="Helicase_C-like"/>
</dbReference>
<keyword evidence="10" id="KW-0472">Membrane</keyword>
<dbReference type="GO" id="GO:0009378">
    <property type="term" value="F:four-way junction helicase activity"/>
    <property type="evidence" value="ECO:0007669"/>
    <property type="project" value="TreeGrafter"/>
</dbReference>
<sequence length="665" mass="75004">MAEHTVRREQEIFSLSVRPFQQAKESSKTICFKCFEDDGLVNFFAEGAGLSQHFRTMHRNTDVDIVKCKAVFNDHHGEETASVVERLSRLRLQLCTNEADNLTYFEYTVRLDGDAAGTKIVAKTRREAAKLYGLVLHHRGKLRALGDRPCVIQVEENIPNSNGQSYRAWNAGNKIYVECFIPSRRMLSITHGNTPLTEQHYAFAGEYSTGSRNPLEVLHSVFGHTEFRPGQWNSISKILSGKDVIVVIPTGGGKTVVYALPCIMMPGLAVVISPLMMLMCDQVARLRGCGINTCYYNTMLSDNERQNILHNLKQPNCQYQFVFISPEAVITDSLQSCLDTLSQEKRLKMFVVDEAHCVDTWEAKAKDQVAQIVNSDFDGLCGIVYCARQADTVEMAFELKEKGISATYYHAGMEGGERIRNANLWLEDKVKVICCTNAFGMGIDKKGVRFVIHLTLPSSLEDYIQESGRGGRDGDYCSCVLLYRFGDRSFHLRNIADLPSNEANLSLLNSITDFCMQTSLCRQQFIAKYFEEEHGDVCKCCDICHEDNVREEKDFTVHAKNVIECLSQIRALQPKLKLTDLAMTFMGSKAKAITNQSFHTVPQYGKGKEQFLNISNATKFIQFLIFKGFINENIRALEERMSITYLTCGNVADLVDNSCQVFYST</sequence>
<dbReference type="InterPro" id="IPR036390">
    <property type="entry name" value="WH_DNA-bd_sf"/>
</dbReference>
<dbReference type="InterPro" id="IPR036388">
    <property type="entry name" value="WH-like_DNA-bd_sf"/>
</dbReference>
<dbReference type="GO" id="GO:0006260">
    <property type="term" value="P:DNA replication"/>
    <property type="evidence" value="ECO:0007669"/>
    <property type="project" value="InterPro"/>
</dbReference>
<dbReference type="SUPFAM" id="SSF52540">
    <property type="entry name" value="P-loop containing nucleoside triphosphate hydrolases"/>
    <property type="match status" value="1"/>
</dbReference>
<keyword evidence="10" id="KW-0812">Transmembrane</keyword>
<organism evidence="13 14">
    <name type="scientific">Desmophyllum pertusum</name>
    <dbReference type="NCBI Taxonomy" id="174260"/>
    <lineage>
        <taxon>Eukaryota</taxon>
        <taxon>Metazoa</taxon>
        <taxon>Cnidaria</taxon>
        <taxon>Anthozoa</taxon>
        <taxon>Hexacorallia</taxon>
        <taxon>Scleractinia</taxon>
        <taxon>Caryophylliina</taxon>
        <taxon>Caryophylliidae</taxon>
        <taxon>Desmophyllum</taxon>
    </lineage>
</organism>
<dbReference type="SMART" id="SM00490">
    <property type="entry name" value="HELICc"/>
    <property type="match status" value="1"/>
</dbReference>
<gene>
    <name evidence="13" type="primary">recQ3</name>
    <name evidence="13" type="ORF">OS493_031426</name>
</gene>
<evidence type="ECO:0000259" key="11">
    <source>
        <dbReference type="PROSITE" id="PS51192"/>
    </source>
</evidence>
<dbReference type="Pfam" id="PF00271">
    <property type="entry name" value="Helicase_C"/>
    <property type="match status" value="1"/>
</dbReference>
<evidence type="ECO:0000256" key="10">
    <source>
        <dbReference type="SAM" id="Phobius"/>
    </source>
</evidence>
<dbReference type="Pfam" id="PF16124">
    <property type="entry name" value="RecQ_Zn_bind"/>
    <property type="match status" value="1"/>
</dbReference>
<evidence type="ECO:0000256" key="5">
    <source>
        <dbReference type="ARBA" id="ARBA00023235"/>
    </source>
</evidence>
<dbReference type="AlphaFoldDB" id="A0A9X0D6P8"/>
<evidence type="ECO:0000256" key="3">
    <source>
        <dbReference type="ARBA" id="ARBA00022840"/>
    </source>
</evidence>
<feature type="domain" description="Helicase C-terminal" evidence="12">
    <location>
        <begin position="368"/>
        <end position="520"/>
    </location>
</feature>
<dbReference type="GO" id="GO:0000724">
    <property type="term" value="P:double-strand break repair via homologous recombination"/>
    <property type="evidence" value="ECO:0007669"/>
    <property type="project" value="TreeGrafter"/>
</dbReference>
<dbReference type="InterPro" id="IPR027417">
    <property type="entry name" value="P-loop_NTPase"/>
</dbReference>
<dbReference type="PANTHER" id="PTHR13710:SF153">
    <property type="entry name" value="RECQ-LIKE DNA HELICASE BLM"/>
    <property type="match status" value="1"/>
</dbReference>
<dbReference type="GO" id="GO:0043138">
    <property type="term" value="F:3'-5' DNA helicase activity"/>
    <property type="evidence" value="ECO:0007669"/>
    <property type="project" value="UniProtKB-EC"/>
</dbReference>
<keyword evidence="13" id="KW-0378">Hydrolase</keyword>
<evidence type="ECO:0000256" key="1">
    <source>
        <dbReference type="ARBA" id="ARBA00005446"/>
    </source>
</evidence>
<dbReference type="Gene3D" id="3.40.50.300">
    <property type="entry name" value="P-loop containing nucleotide triphosphate hydrolases"/>
    <property type="match status" value="1"/>
</dbReference>
<name>A0A9X0D6P8_9CNID</name>
<dbReference type="InterPro" id="IPR018982">
    <property type="entry name" value="RQC_domain"/>
</dbReference>
<dbReference type="EMBL" id="MU825432">
    <property type="protein sequence ID" value="KAJ7389457.1"/>
    <property type="molecule type" value="Genomic_DNA"/>
</dbReference>
<dbReference type="OrthoDB" id="6020978at2759"/>
<evidence type="ECO:0000256" key="6">
    <source>
        <dbReference type="ARBA" id="ARBA00023242"/>
    </source>
</evidence>
<dbReference type="SMART" id="SM00487">
    <property type="entry name" value="DEXDc"/>
    <property type="match status" value="1"/>
</dbReference>